<evidence type="ECO:0000313" key="8">
    <source>
        <dbReference type="Proteomes" id="UP000244930"/>
    </source>
</evidence>
<organism evidence="7 8">
    <name type="scientific">Parazoarcus communis</name>
    <dbReference type="NCBI Taxonomy" id="41977"/>
    <lineage>
        <taxon>Bacteria</taxon>
        <taxon>Pseudomonadati</taxon>
        <taxon>Pseudomonadota</taxon>
        <taxon>Betaproteobacteria</taxon>
        <taxon>Rhodocyclales</taxon>
        <taxon>Zoogloeaceae</taxon>
        <taxon>Parazoarcus</taxon>
    </lineage>
</organism>
<feature type="domain" description="Cytochrome c" evidence="6">
    <location>
        <begin position="31"/>
        <end position="133"/>
    </location>
</feature>
<keyword evidence="3 4" id="KW-0408">Iron</keyword>
<evidence type="ECO:0000256" key="2">
    <source>
        <dbReference type="ARBA" id="ARBA00022723"/>
    </source>
</evidence>
<protein>
    <submittedName>
        <fullName evidence="7">Cytochrome C</fullName>
    </submittedName>
</protein>
<gene>
    <name evidence="7" type="ORF">CEW83_16560</name>
</gene>
<accession>A0A2U8GW25</accession>
<evidence type="ECO:0000313" key="7">
    <source>
        <dbReference type="EMBL" id="AWI76625.1"/>
    </source>
</evidence>
<dbReference type="InterPro" id="IPR036909">
    <property type="entry name" value="Cyt_c-like_dom_sf"/>
</dbReference>
<dbReference type="Gene3D" id="1.10.760.10">
    <property type="entry name" value="Cytochrome c-like domain"/>
    <property type="match status" value="1"/>
</dbReference>
<feature type="chain" id="PRO_5016069022" evidence="5">
    <location>
        <begin position="25"/>
        <end position="170"/>
    </location>
</feature>
<proteinExistence type="predicted"/>
<dbReference type="InterPro" id="IPR009056">
    <property type="entry name" value="Cyt_c-like_dom"/>
</dbReference>
<dbReference type="AlphaFoldDB" id="A0A2U8GW25"/>
<dbReference type="KEGG" id="acom:CEW83_16560"/>
<evidence type="ECO:0000256" key="3">
    <source>
        <dbReference type="ARBA" id="ARBA00023004"/>
    </source>
</evidence>
<dbReference type="SUPFAM" id="SSF46626">
    <property type="entry name" value="Cytochrome c"/>
    <property type="match status" value="1"/>
</dbReference>
<keyword evidence="5" id="KW-0732">Signal</keyword>
<dbReference type="GO" id="GO:0009055">
    <property type="term" value="F:electron transfer activity"/>
    <property type="evidence" value="ECO:0007669"/>
    <property type="project" value="InterPro"/>
</dbReference>
<keyword evidence="8" id="KW-1185">Reference proteome</keyword>
<evidence type="ECO:0000256" key="5">
    <source>
        <dbReference type="SAM" id="SignalP"/>
    </source>
</evidence>
<keyword evidence="2 4" id="KW-0479">Metal-binding</keyword>
<dbReference type="EMBL" id="CP022187">
    <property type="protein sequence ID" value="AWI76625.1"/>
    <property type="molecule type" value="Genomic_DNA"/>
</dbReference>
<reference evidence="7 8" key="1">
    <citation type="submission" date="2017-06" db="EMBL/GenBank/DDBJ databases">
        <title>Azoarcus.</title>
        <authorList>
            <person name="Woo J.-H."/>
            <person name="Kim H.-S."/>
        </authorList>
    </citation>
    <scope>NUCLEOTIDE SEQUENCE [LARGE SCALE GENOMIC DNA]</scope>
    <source>
        <strain evidence="7 8">TSPY31</strain>
    </source>
</reference>
<dbReference type="PROSITE" id="PS51007">
    <property type="entry name" value="CYTC"/>
    <property type="match status" value="1"/>
</dbReference>
<keyword evidence="1 4" id="KW-0349">Heme</keyword>
<dbReference type="GO" id="GO:0020037">
    <property type="term" value="F:heme binding"/>
    <property type="evidence" value="ECO:0007669"/>
    <property type="project" value="InterPro"/>
</dbReference>
<evidence type="ECO:0000256" key="1">
    <source>
        <dbReference type="ARBA" id="ARBA00022617"/>
    </source>
</evidence>
<sequence>MKMTYMSWGALLALGLFCGMPARAADGAAAQAHDRGRYLVVIGGCNDCHTPGYPEAGGTLPEKQWLVGSPVGFQGPWGVTYPSNLRLSVQKMTEAQWIAHARTAMRPPMPSPSLIAMSDRDLKAIYRYIRKLGGSGVPAPGYVPPGQAVSTPYIEFVPKNLPPVIAGAGS</sequence>
<evidence type="ECO:0000256" key="4">
    <source>
        <dbReference type="PROSITE-ProRule" id="PRU00433"/>
    </source>
</evidence>
<dbReference type="Proteomes" id="UP000244930">
    <property type="component" value="Chromosome"/>
</dbReference>
<name>A0A2U8GW25_9RHOO</name>
<dbReference type="GO" id="GO:0046872">
    <property type="term" value="F:metal ion binding"/>
    <property type="evidence" value="ECO:0007669"/>
    <property type="project" value="UniProtKB-KW"/>
</dbReference>
<feature type="signal peptide" evidence="5">
    <location>
        <begin position="1"/>
        <end position="24"/>
    </location>
</feature>
<evidence type="ECO:0000259" key="6">
    <source>
        <dbReference type="PROSITE" id="PS51007"/>
    </source>
</evidence>